<proteinExistence type="predicted"/>
<dbReference type="InterPro" id="IPR001387">
    <property type="entry name" value="Cro/C1-type_HTH"/>
</dbReference>
<dbReference type="Proteomes" id="UP000254337">
    <property type="component" value="Chromosome"/>
</dbReference>
<dbReference type="PANTHER" id="PTHR40661:SF1">
    <property type="entry name" value="HTH CRO_C1-TYPE DOMAIN-CONTAINING PROTEIN"/>
    <property type="match status" value="1"/>
</dbReference>
<accession>A0A346AWV7</accession>
<name>A0A346AWV7_9FIRM</name>
<evidence type="ECO:0000256" key="2">
    <source>
        <dbReference type="ARBA" id="ARBA00023125"/>
    </source>
</evidence>
<dbReference type="RefSeq" id="WP_107195950.1">
    <property type="nucleotide sequence ID" value="NZ_CP029462.1"/>
</dbReference>
<dbReference type="GO" id="GO:0003677">
    <property type="term" value="F:DNA binding"/>
    <property type="evidence" value="ECO:0007669"/>
    <property type="project" value="UniProtKB-KW"/>
</dbReference>
<sequence>MENILITRIKQIMNEKNITPAELSRLTGIRPSSISDYLVGKYMPKQDKIALISDALSVNPGWLMGYEENPKFNFYATAHEQSLIKKYRLISPEGKETVDTILDIQYKAVQPKVKENEAI</sequence>
<dbReference type="SMART" id="SM00530">
    <property type="entry name" value="HTH_XRE"/>
    <property type="match status" value="1"/>
</dbReference>
<evidence type="ECO:0000259" key="4">
    <source>
        <dbReference type="PROSITE" id="PS50943"/>
    </source>
</evidence>
<dbReference type="InterPro" id="IPR010982">
    <property type="entry name" value="Lambda_DNA-bd_dom_sf"/>
</dbReference>
<gene>
    <name evidence="5" type="ORF">DKB62_01495</name>
</gene>
<dbReference type="PANTHER" id="PTHR40661">
    <property type="match status" value="1"/>
</dbReference>
<keyword evidence="1" id="KW-0805">Transcription regulation</keyword>
<dbReference type="CDD" id="cd00093">
    <property type="entry name" value="HTH_XRE"/>
    <property type="match status" value="1"/>
</dbReference>
<evidence type="ECO:0000313" key="6">
    <source>
        <dbReference type="Proteomes" id="UP000254337"/>
    </source>
</evidence>
<reference evidence="5 6" key="1">
    <citation type="submission" date="2018-05" db="EMBL/GenBank/DDBJ databases">
        <title>Complete genome sequence of Megasphaera sp. AJH120T, isolated from the ceca of a chicken.</title>
        <authorList>
            <person name="Maki J."/>
            <person name="Looft T."/>
        </authorList>
    </citation>
    <scope>NUCLEOTIDE SEQUENCE [LARGE SCALE GENOMIC DNA]</scope>
    <source>
        <strain evidence="5 6">AJH120</strain>
    </source>
</reference>
<organism evidence="5 6">
    <name type="scientific">Megasphaera stantonii</name>
    <dbReference type="NCBI Taxonomy" id="2144175"/>
    <lineage>
        <taxon>Bacteria</taxon>
        <taxon>Bacillati</taxon>
        <taxon>Bacillota</taxon>
        <taxon>Negativicutes</taxon>
        <taxon>Veillonellales</taxon>
        <taxon>Veillonellaceae</taxon>
        <taxon>Megasphaera</taxon>
    </lineage>
</organism>
<evidence type="ECO:0000256" key="3">
    <source>
        <dbReference type="ARBA" id="ARBA00023163"/>
    </source>
</evidence>
<dbReference type="EMBL" id="CP029462">
    <property type="protein sequence ID" value="AXL20350.1"/>
    <property type="molecule type" value="Genomic_DNA"/>
</dbReference>
<dbReference type="OrthoDB" id="2475196at2"/>
<keyword evidence="3" id="KW-0804">Transcription</keyword>
<dbReference type="PROSITE" id="PS50943">
    <property type="entry name" value="HTH_CROC1"/>
    <property type="match status" value="1"/>
</dbReference>
<evidence type="ECO:0000313" key="5">
    <source>
        <dbReference type="EMBL" id="AXL20350.1"/>
    </source>
</evidence>
<dbReference type="Gene3D" id="1.10.260.40">
    <property type="entry name" value="lambda repressor-like DNA-binding domains"/>
    <property type="match status" value="1"/>
</dbReference>
<evidence type="ECO:0000256" key="1">
    <source>
        <dbReference type="ARBA" id="ARBA00023015"/>
    </source>
</evidence>
<feature type="domain" description="HTH cro/C1-type" evidence="4">
    <location>
        <begin position="9"/>
        <end position="63"/>
    </location>
</feature>
<protein>
    <submittedName>
        <fullName evidence="5">Helix-turn-helix domain-containing protein</fullName>
    </submittedName>
</protein>
<dbReference type="SUPFAM" id="SSF47413">
    <property type="entry name" value="lambda repressor-like DNA-binding domains"/>
    <property type="match status" value="1"/>
</dbReference>
<keyword evidence="2" id="KW-0238">DNA-binding</keyword>
<dbReference type="Pfam" id="PF01381">
    <property type="entry name" value="HTH_3"/>
    <property type="match status" value="1"/>
</dbReference>
<dbReference type="AlphaFoldDB" id="A0A346AWV7"/>
<dbReference type="KEGG" id="meg:DKB62_01495"/>
<keyword evidence="6" id="KW-1185">Reference proteome</keyword>